<evidence type="ECO:0000256" key="6">
    <source>
        <dbReference type="ARBA" id="ARBA00023053"/>
    </source>
</evidence>
<evidence type="ECO:0000256" key="3">
    <source>
        <dbReference type="ARBA" id="ARBA00022475"/>
    </source>
</evidence>
<dbReference type="InterPro" id="IPR006153">
    <property type="entry name" value="Cation/H_exchanger_TM"/>
</dbReference>
<gene>
    <name evidence="11" type="ORF">ODALV1_LOCUS24298</name>
</gene>
<evidence type="ECO:0000256" key="4">
    <source>
        <dbReference type="ARBA" id="ARBA00022692"/>
    </source>
</evidence>
<comment type="caution">
    <text evidence="11">The sequence shown here is derived from an EMBL/GenBank/DDBJ whole genome shotgun (WGS) entry which is preliminary data.</text>
</comment>
<comment type="subcellular location">
    <subcellularLocation>
        <location evidence="1">Cell membrane</location>
        <topology evidence="1">Multi-pass membrane protein</topology>
    </subcellularLocation>
</comment>
<evidence type="ECO:0000256" key="9">
    <source>
        <dbReference type="ARBA" id="ARBA00023201"/>
    </source>
</evidence>
<evidence type="ECO:0000313" key="11">
    <source>
        <dbReference type="EMBL" id="CAL8131730.1"/>
    </source>
</evidence>
<dbReference type="Proteomes" id="UP001642540">
    <property type="component" value="Unassembled WGS sequence"/>
</dbReference>
<keyword evidence="9" id="KW-0739">Sodium transport</keyword>
<evidence type="ECO:0000256" key="2">
    <source>
        <dbReference type="ARBA" id="ARBA00022448"/>
    </source>
</evidence>
<dbReference type="EMBL" id="CAXLJM020000089">
    <property type="protein sequence ID" value="CAL8131730.1"/>
    <property type="molecule type" value="Genomic_DNA"/>
</dbReference>
<organism evidence="11 12">
    <name type="scientific">Orchesella dallaii</name>
    <dbReference type="NCBI Taxonomy" id="48710"/>
    <lineage>
        <taxon>Eukaryota</taxon>
        <taxon>Metazoa</taxon>
        <taxon>Ecdysozoa</taxon>
        <taxon>Arthropoda</taxon>
        <taxon>Hexapoda</taxon>
        <taxon>Collembola</taxon>
        <taxon>Entomobryomorpha</taxon>
        <taxon>Entomobryoidea</taxon>
        <taxon>Orchesellidae</taxon>
        <taxon>Orchesellinae</taxon>
        <taxon>Orchesella</taxon>
    </lineage>
</organism>
<evidence type="ECO:0000256" key="7">
    <source>
        <dbReference type="ARBA" id="ARBA00023065"/>
    </source>
</evidence>
<keyword evidence="12" id="KW-1185">Reference proteome</keyword>
<keyword evidence="8" id="KW-0472">Membrane</keyword>
<dbReference type="InterPro" id="IPR018422">
    <property type="entry name" value="Cation/H_exchanger_CPA1"/>
</dbReference>
<dbReference type="Pfam" id="PF00999">
    <property type="entry name" value="Na_H_Exchanger"/>
    <property type="match status" value="1"/>
</dbReference>
<keyword evidence="7" id="KW-0406">Ion transport</keyword>
<evidence type="ECO:0000313" key="12">
    <source>
        <dbReference type="Proteomes" id="UP001642540"/>
    </source>
</evidence>
<keyword evidence="5" id="KW-1133">Transmembrane helix</keyword>
<evidence type="ECO:0000256" key="5">
    <source>
        <dbReference type="ARBA" id="ARBA00022989"/>
    </source>
</evidence>
<sequence>MVLCTFGTALTCWQFFAAYQWDFLVACLFGCIVSATDPVAVVAILRTLGVSEQLSVLIDGESLMNDGVAILLFEIFHEFIVHPTENEGVWDIILKVSIRFCRIAIGGPIFGWLNGRFVIFLLGYVYNDPAVEISATICAAYLTYWASEYILSEDFLVIRILIKIFDLETDR</sequence>
<evidence type="ECO:0000256" key="8">
    <source>
        <dbReference type="ARBA" id="ARBA00023136"/>
    </source>
</evidence>
<keyword evidence="2" id="KW-0813">Transport</keyword>
<dbReference type="PANTHER" id="PTHR10110:SF86">
    <property type="entry name" value="SODIUM_HYDROGEN EXCHANGER 7"/>
    <property type="match status" value="1"/>
</dbReference>
<keyword evidence="6" id="KW-0915">Sodium</keyword>
<keyword evidence="3" id="KW-1003">Cell membrane</keyword>
<keyword evidence="4" id="KW-0812">Transmembrane</keyword>
<reference evidence="11 12" key="1">
    <citation type="submission" date="2024-08" db="EMBL/GenBank/DDBJ databases">
        <authorList>
            <person name="Cucini C."/>
            <person name="Frati F."/>
        </authorList>
    </citation>
    <scope>NUCLEOTIDE SEQUENCE [LARGE SCALE GENOMIC DNA]</scope>
</reference>
<evidence type="ECO:0000256" key="1">
    <source>
        <dbReference type="ARBA" id="ARBA00004651"/>
    </source>
</evidence>
<evidence type="ECO:0000259" key="10">
    <source>
        <dbReference type="Pfam" id="PF00999"/>
    </source>
</evidence>
<feature type="domain" description="Cation/H+ exchanger transmembrane" evidence="10">
    <location>
        <begin position="2"/>
        <end position="156"/>
    </location>
</feature>
<name>A0ABP1RNV8_9HEXA</name>
<protein>
    <recommendedName>
        <fullName evidence="10">Cation/H+ exchanger transmembrane domain-containing protein</fullName>
    </recommendedName>
</protein>
<dbReference type="PANTHER" id="PTHR10110">
    <property type="entry name" value="SODIUM/HYDROGEN EXCHANGER"/>
    <property type="match status" value="1"/>
</dbReference>
<accession>A0ABP1RNV8</accession>
<dbReference type="Gene3D" id="6.10.140.1330">
    <property type="match status" value="1"/>
</dbReference>
<proteinExistence type="predicted"/>